<dbReference type="PROSITE" id="PS51310">
    <property type="entry name" value="VPS28_C"/>
    <property type="match status" value="1"/>
</dbReference>
<evidence type="ECO:0000256" key="7">
    <source>
        <dbReference type="ARBA" id="ARBA00022741"/>
    </source>
</evidence>
<dbReference type="FunFam" id="3.30.200.20:FF:000166">
    <property type="entry name" value="Mitogen-activated protein kinase"/>
    <property type="match status" value="1"/>
</dbReference>
<dbReference type="Gene3D" id="1.10.510.10">
    <property type="entry name" value="Transferase(Phosphotransferase) domain 1"/>
    <property type="match status" value="1"/>
</dbReference>
<evidence type="ECO:0000313" key="21">
    <source>
        <dbReference type="EMBL" id="KAA8585852.1"/>
    </source>
</evidence>
<dbReference type="InterPro" id="IPR017899">
    <property type="entry name" value="VPS28_C"/>
</dbReference>
<keyword evidence="11 16" id="KW-0653">Protein transport</keyword>
<dbReference type="EMBL" id="VOFY01000014">
    <property type="protein sequence ID" value="KAA8585852.1"/>
    <property type="molecule type" value="Genomic_DNA"/>
</dbReference>
<dbReference type="InterPro" id="IPR037202">
    <property type="entry name" value="ESCRT_assembly_dom"/>
</dbReference>
<keyword evidence="8" id="KW-0967">Endosome</keyword>
<feature type="domain" description="VPS28 C-terminal" evidence="19">
    <location>
        <begin position="138"/>
        <end position="234"/>
    </location>
</feature>
<evidence type="ECO:0000256" key="6">
    <source>
        <dbReference type="ARBA" id="ARBA00022679"/>
    </source>
</evidence>
<dbReference type="Pfam" id="PF00069">
    <property type="entry name" value="Pkinase"/>
    <property type="match status" value="1"/>
</dbReference>
<gene>
    <name evidence="21" type="ORF">FQN60_007421</name>
</gene>
<evidence type="ECO:0000256" key="14">
    <source>
        <dbReference type="ARBA" id="ARBA00048312"/>
    </source>
</evidence>
<dbReference type="InterPro" id="IPR017898">
    <property type="entry name" value="VPS28_N"/>
</dbReference>
<evidence type="ECO:0000313" key="22">
    <source>
        <dbReference type="Proteomes" id="UP000327493"/>
    </source>
</evidence>
<evidence type="ECO:0000256" key="15">
    <source>
        <dbReference type="ARBA" id="ARBA00062290"/>
    </source>
</evidence>
<dbReference type="SUPFAM" id="SSF56112">
    <property type="entry name" value="Protein kinase-like (PK-like)"/>
    <property type="match status" value="1"/>
</dbReference>
<dbReference type="Gene3D" id="1.20.1440.200">
    <property type="match status" value="1"/>
</dbReference>
<dbReference type="EC" id="2.7.11.24" evidence="2"/>
<dbReference type="GO" id="GO:0004707">
    <property type="term" value="F:MAP kinase activity"/>
    <property type="evidence" value="ECO:0007669"/>
    <property type="project" value="UniProtKB-EC"/>
</dbReference>
<dbReference type="PANTHER" id="PTHR24055">
    <property type="entry name" value="MITOGEN-ACTIVATED PROTEIN KINASE"/>
    <property type="match status" value="1"/>
</dbReference>
<dbReference type="GO" id="GO:0032509">
    <property type="term" value="P:endosome transport via multivesicular body sorting pathway"/>
    <property type="evidence" value="ECO:0007669"/>
    <property type="project" value="InterPro"/>
</dbReference>
<dbReference type="GO" id="GO:0000813">
    <property type="term" value="C:ESCRT I complex"/>
    <property type="evidence" value="ECO:0007669"/>
    <property type="project" value="InterPro"/>
</dbReference>
<accession>A0A5J5CTW2</accession>
<comment type="catalytic activity">
    <reaction evidence="14">
        <text>L-seryl-[protein] + ATP = O-phospho-L-seryl-[protein] + ADP + H(+)</text>
        <dbReference type="Rhea" id="RHEA:17989"/>
        <dbReference type="Rhea" id="RHEA-COMP:9863"/>
        <dbReference type="Rhea" id="RHEA-COMP:11604"/>
        <dbReference type="ChEBI" id="CHEBI:15378"/>
        <dbReference type="ChEBI" id="CHEBI:29999"/>
        <dbReference type="ChEBI" id="CHEBI:30616"/>
        <dbReference type="ChEBI" id="CHEBI:83421"/>
        <dbReference type="ChEBI" id="CHEBI:456216"/>
        <dbReference type="EC" id="2.7.11.24"/>
    </reaction>
</comment>
<dbReference type="PROSITE" id="PS01351">
    <property type="entry name" value="MAPK"/>
    <property type="match status" value="1"/>
</dbReference>
<keyword evidence="5" id="KW-0723">Serine/threonine-protein kinase</keyword>
<reference evidence="21 22" key="1">
    <citation type="submission" date="2019-08" db="EMBL/GenBank/DDBJ databases">
        <title>A chromosome-level genome assembly, high-density linkage maps, and genome scans reveal the genomic architecture of hybrid incompatibilities underlying speciation via character displacement in darters (Percidae: Etheostominae).</title>
        <authorList>
            <person name="Moran R.L."/>
            <person name="Catchen J.M."/>
            <person name="Fuller R.C."/>
        </authorList>
    </citation>
    <scope>NUCLEOTIDE SEQUENCE [LARGE SCALE GENOMIC DNA]</scope>
    <source>
        <strain evidence="21">EspeVRDwgs_2016</strain>
        <tissue evidence="21">Muscle</tissue>
    </source>
</reference>
<organism evidence="21 22">
    <name type="scientific">Etheostoma spectabile</name>
    <name type="common">orangethroat darter</name>
    <dbReference type="NCBI Taxonomy" id="54343"/>
    <lineage>
        <taxon>Eukaryota</taxon>
        <taxon>Metazoa</taxon>
        <taxon>Chordata</taxon>
        <taxon>Craniata</taxon>
        <taxon>Vertebrata</taxon>
        <taxon>Euteleostomi</taxon>
        <taxon>Actinopterygii</taxon>
        <taxon>Neopterygii</taxon>
        <taxon>Teleostei</taxon>
        <taxon>Neoteleostei</taxon>
        <taxon>Acanthomorphata</taxon>
        <taxon>Eupercaria</taxon>
        <taxon>Perciformes</taxon>
        <taxon>Percoidei</taxon>
        <taxon>Percidae</taxon>
        <taxon>Etheostomatinae</taxon>
        <taxon>Etheostoma</taxon>
    </lineage>
</organism>
<feature type="domain" description="VPS28 N-terminal" evidence="20">
    <location>
        <begin position="27"/>
        <end position="134"/>
    </location>
</feature>
<dbReference type="GO" id="GO:0015031">
    <property type="term" value="P:protein transport"/>
    <property type="evidence" value="ECO:0007669"/>
    <property type="project" value="UniProtKB-UniRule"/>
</dbReference>
<evidence type="ECO:0000259" key="20">
    <source>
        <dbReference type="PROSITE" id="PS51313"/>
    </source>
</evidence>
<dbReference type="SUPFAM" id="SSF140427">
    <property type="entry name" value="VPS28 C-terminal domain-like"/>
    <property type="match status" value="1"/>
</dbReference>
<evidence type="ECO:0000256" key="5">
    <source>
        <dbReference type="ARBA" id="ARBA00022527"/>
    </source>
</evidence>
<feature type="compositionally biased region" description="Basic and acidic residues" evidence="17">
    <location>
        <begin position="597"/>
        <end position="610"/>
    </location>
</feature>
<dbReference type="InterPro" id="IPR038358">
    <property type="entry name" value="VPS28_N_sf"/>
</dbReference>
<comment type="subcellular location">
    <subcellularLocation>
        <location evidence="1">Endosome</location>
    </subcellularLocation>
</comment>
<dbReference type="FunFam" id="1.10.510.10:FF:000238">
    <property type="entry name" value="Mitogen-activated protein kinase"/>
    <property type="match status" value="1"/>
</dbReference>
<keyword evidence="10" id="KW-0067">ATP-binding</keyword>
<name>A0A5J5CTW2_9PERO</name>
<dbReference type="GO" id="GO:0106310">
    <property type="term" value="F:protein serine kinase activity"/>
    <property type="evidence" value="ECO:0007669"/>
    <property type="project" value="RHEA"/>
</dbReference>
<dbReference type="Proteomes" id="UP000327493">
    <property type="component" value="Chromosome 14"/>
</dbReference>
<evidence type="ECO:0000256" key="1">
    <source>
        <dbReference type="ARBA" id="ARBA00004177"/>
    </source>
</evidence>
<dbReference type="Gene3D" id="3.30.200.20">
    <property type="entry name" value="Phosphorylase Kinase, domain 1"/>
    <property type="match status" value="1"/>
</dbReference>
<evidence type="ECO:0000259" key="18">
    <source>
        <dbReference type="PROSITE" id="PS50011"/>
    </source>
</evidence>
<comment type="similarity">
    <text evidence="16">Belongs to the VPS28 family.</text>
</comment>
<keyword evidence="22" id="KW-1185">Reference proteome</keyword>
<protein>
    <recommendedName>
        <fullName evidence="12">Mitogen-activated protein kinase 15</fullName>
        <ecNumber evidence="2">2.7.11.24</ecNumber>
    </recommendedName>
    <alternativeName>
        <fullName evidence="3">Vacuolar protein sorting-associated protein 28 homolog</fullName>
    </alternativeName>
</protein>
<dbReference type="FunFam" id="1.20.120.1130:FF:000001">
    <property type="entry name" value="Vacuolar protein sorting-associated protein 28 homolog"/>
    <property type="match status" value="1"/>
</dbReference>
<evidence type="ECO:0000256" key="10">
    <source>
        <dbReference type="ARBA" id="ARBA00022840"/>
    </source>
</evidence>
<keyword evidence="7" id="KW-0547">Nucleotide-binding</keyword>
<comment type="caution">
    <text evidence="21">The sequence shown here is derived from an EMBL/GenBank/DDBJ whole genome shotgun (WGS) entry which is preliminary data.</text>
</comment>
<sequence>MFHGIQVTGGVGGAPANKPELYEHQQRPSPQFMSFQEVKLYKNAREREKYDNMAELFAVVKTLQALEKAYIKDCVTPNEYTASCSRLLVQYKAAFKQVQGSDVGSIDDFCRKYRLDCPLAMERIKEDRPITIKDDKGNLNRCIADIVSLFITVMDKLRLEIRAMDEIQPDLRELMETMNRMSNMPPDSEAKDKVSLWLTTLSSMSASDELDDNQAYGIVWKAVDRQTGQVVAVKKIFDAFRNRTDAQRTFREILFLQEFGDHPNIVKLLNVVRAQNDKDIYLIFEYMDTDLHAVIKKGTLLKDIHKRYVMYQLFKAIKYLHSGNVIHRDQKPSNVLLDTDCVVKLCDFGLARSLNQIQEDSGNPALTEYVATRWYRAPEILLGSTRYTKGVDMWSLGCILGEMLLGKALFPGTSTINQIEKIMSAIPHPSPEDILSIKSEYGSSVIQRMLLKASFGSDDNNTFPSFHWEDCYQNMQVELSVPPEALNLLKGLLVFNPDKRLTAEQALQHPYVARFHNSAKEPALNYDVVLPVDDDVQLSVVQYRNKLYEMILERRTDQGLLRLVHPKDGGCVSSIEKPHVKDKVEKSPEAVNGCGDRGGKTQHEKTKETNDVPSHTDVTKPGPVIVSTPPAVEKMSPLSSPGLGKLTYNPITHAPTGPPNYYPPTAANRKLVGQTSNGGATTSPTEGANTDATMDQILRRGRSAPVAHNRSFSLSLNQTQNNPLVRQDEPSLSSGLHVTSARLNQRSTSQVREALPPTRFSKKVFQSNCNVAAAGDPRAKLGSYSQAYGTINKTELDNLLRSRPYNQ</sequence>
<evidence type="ECO:0000256" key="12">
    <source>
        <dbReference type="ARBA" id="ARBA00039797"/>
    </source>
</evidence>
<dbReference type="InterPro" id="IPR050117">
    <property type="entry name" value="MAPK"/>
</dbReference>
<dbReference type="InterPro" id="IPR003527">
    <property type="entry name" value="MAP_kinase_CS"/>
</dbReference>
<keyword evidence="4 16" id="KW-0813">Transport</keyword>
<dbReference type="FunFam" id="1.20.1440.200:FF:000001">
    <property type="entry name" value="Vacuolar protein sorting-associated protein 28 homolog"/>
    <property type="match status" value="1"/>
</dbReference>
<evidence type="ECO:0000256" key="8">
    <source>
        <dbReference type="ARBA" id="ARBA00022753"/>
    </source>
</evidence>
<dbReference type="GO" id="GO:0005524">
    <property type="term" value="F:ATP binding"/>
    <property type="evidence" value="ECO:0007669"/>
    <property type="project" value="UniProtKB-KW"/>
</dbReference>
<dbReference type="InterPro" id="IPR000719">
    <property type="entry name" value="Prot_kinase_dom"/>
</dbReference>
<evidence type="ECO:0000256" key="16">
    <source>
        <dbReference type="PROSITE-ProRule" id="PRU00642"/>
    </source>
</evidence>
<dbReference type="AlphaFoldDB" id="A0A5J5CTW2"/>
<keyword evidence="9" id="KW-0418">Kinase</keyword>
<evidence type="ECO:0000256" key="3">
    <source>
        <dbReference type="ARBA" id="ARBA00020968"/>
    </source>
</evidence>
<evidence type="ECO:0000259" key="19">
    <source>
        <dbReference type="PROSITE" id="PS51310"/>
    </source>
</evidence>
<comment type="catalytic activity">
    <reaction evidence="13">
        <text>L-threonyl-[protein] + ATP = O-phospho-L-threonyl-[protein] + ADP + H(+)</text>
        <dbReference type="Rhea" id="RHEA:46608"/>
        <dbReference type="Rhea" id="RHEA-COMP:11060"/>
        <dbReference type="Rhea" id="RHEA-COMP:11605"/>
        <dbReference type="ChEBI" id="CHEBI:15378"/>
        <dbReference type="ChEBI" id="CHEBI:30013"/>
        <dbReference type="ChEBI" id="CHEBI:30616"/>
        <dbReference type="ChEBI" id="CHEBI:61977"/>
        <dbReference type="ChEBI" id="CHEBI:456216"/>
        <dbReference type="EC" id="2.7.11.24"/>
    </reaction>
</comment>
<dbReference type="PROSITE" id="PS51313">
    <property type="entry name" value="VPS28_N"/>
    <property type="match status" value="1"/>
</dbReference>
<dbReference type="CDD" id="cd07852">
    <property type="entry name" value="STKc_MAPK15-like"/>
    <property type="match status" value="1"/>
</dbReference>
<evidence type="ECO:0000256" key="13">
    <source>
        <dbReference type="ARBA" id="ARBA00047592"/>
    </source>
</evidence>
<keyword evidence="6" id="KW-0808">Transferase</keyword>
<feature type="region of interest" description="Disordered" evidence="17">
    <location>
        <begin position="580"/>
        <end position="632"/>
    </location>
</feature>
<evidence type="ECO:0000256" key="9">
    <source>
        <dbReference type="ARBA" id="ARBA00022777"/>
    </source>
</evidence>
<dbReference type="PROSITE" id="PS50011">
    <property type="entry name" value="PROTEIN_KINASE_DOM"/>
    <property type="match status" value="1"/>
</dbReference>
<feature type="domain" description="Protein kinase" evidence="18">
    <location>
        <begin position="205"/>
        <end position="512"/>
    </location>
</feature>
<proteinExistence type="inferred from homology"/>
<feature type="region of interest" description="Disordered" evidence="17">
    <location>
        <begin position="1"/>
        <end position="27"/>
    </location>
</feature>
<dbReference type="SUPFAM" id="SSF140111">
    <property type="entry name" value="Endosomal sorting complex assembly domain"/>
    <property type="match status" value="1"/>
</dbReference>
<dbReference type="InterPro" id="IPR011009">
    <property type="entry name" value="Kinase-like_dom_sf"/>
</dbReference>
<evidence type="ECO:0000256" key="2">
    <source>
        <dbReference type="ARBA" id="ARBA00012411"/>
    </source>
</evidence>
<evidence type="ECO:0000256" key="11">
    <source>
        <dbReference type="ARBA" id="ARBA00022927"/>
    </source>
</evidence>
<evidence type="ECO:0000256" key="17">
    <source>
        <dbReference type="SAM" id="MobiDB-lite"/>
    </source>
</evidence>
<comment type="subunit">
    <text evidence="15">Component of the ESCRT-I complex (endosomal sorting complex required for transport I) which consists of TSG101, VPS28, a VPS37 protein (VPS37A to -D) and MVB12A or MVB12B in a 1:1:1:1 stoichiometry. Interacts with TSG101, VPS37B, VPS37C, MVB12A and MVB12B. Component of an ESCRT-I complex (endosomal sorting complex required for transport I) which consists of TSG101, VPS28, VPS37A and UBAP1 in a 1:1:1:1 stoichiometry. Interacts with VPS36; the interaction mediates the association with the ESCRT-II complex. Interacts with SNF8 and VPS25. Interacts with CEP55.</text>
</comment>
<evidence type="ECO:0000256" key="4">
    <source>
        <dbReference type="ARBA" id="ARBA00022448"/>
    </source>
</evidence>
<dbReference type="InterPro" id="IPR037206">
    <property type="entry name" value="VPS28_C_sf"/>
</dbReference>
<dbReference type="Gene3D" id="1.20.120.1130">
    <property type="match status" value="1"/>
</dbReference>